<keyword evidence="1" id="KW-0227">DNA damage</keyword>
<comment type="caution">
    <text evidence="3">The sequence shown here is derived from an EMBL/GenBank/DDBJ whole genome shotgun (WGS) entry which is preliminary data.</text>
</comment>
<dbReference type="PANTHER" id="PTHR43003">
    <property type="entry name" value="DNA-3-METHYLADENINE GLYCOSYLASE"/>
    <property type="match status" value="1"/>
</dbReference>
<evidence type="ECO:0000313" key="3">
    <source>
        <dbReference type="EMBL" id="GAA5054537.1"/>
    </source>
</evidence>
<dbReference type="Gene3D" id="1.10.340.30">
    <property type="entry name" value="Hypothetical protein, domain 2"/>
    <property type="match status" value="1"/>
</dbReference>
<protein>
    <submittedName>
        <fullName evidence="3">DNA-3-methyladenine glycosylase</fullName>
    </submittedName>
</protein>
<organism evidence="3 4">
    <name type="scientific">Nocardia callitridis</name>
    <dbReference type="NCBI Taxonomy" id="648753"/>
    <lineage>
        <taxon>Bacteria</taxon>
        <taxon>Bacillati</taxon>
        <taxon>Actinomycetota</taxon>
        <taxon>Actinomycetes</taxon>
        <taxon>Mycobacteriales</taxon>
        <taxon>Nocardiaceae</taxon>
        <taxon>Nocardia</taxon>
    </lineage>
</organism>
<dbReference type="EMBL" id="BAABJM010000002">
    <property type="protein sequence ID" value="GAA5054537.1"/>
    <property type="molecule type" value="Genomic_DNA"/>
</dbReference>
<dbReference type="SUPFAM" id="SSF48150">
    <property type="entry name" value="DNA-glycosylase"/>
    <property type="match status" value="1"/>
</dbReference>
<dbReference type="InterPro" id="IPR051912">
    <property type="entry name" value="Alkylbase_DNA_Glycosylase/TA"/>
</dbReference>
<keyword evidence="2" id="KW-0234">DNA repair</keyword>
<evidence type="ECO:0000256" key="1">
    <source>
        <dbReference type="ARBA" id="ARBA00022763"/>
    </source>
</evidence>
<reference evidence="4" key="1">
    <citation type="journal article" date="2019" name="Int. J. Syst. Evol. Microbiol.">
        <title>The Global Catalogue of Microorganisms (GCM) 10K type strain sequencing project: providing services to taxonomists for standard genome sequencing and annotation.</title>
        <authorList>
            <consortium name="The Broad Institute Genomics Platform"/>
            <consortium name="The Broad Institute Genome Sequencing Center for Infectious Disease"/>
            <person name="Wu L."/>
            <person name="Ma J."/>
        </authorList>
    </citation>
    <scope>NUCLEOTIDE SEQUENCE [LARGE SCALE GENOMIC DNA]</scope>
    <source>
        <strain evidence="4">JCM 18298</strain>
    </source>
</reference>
<dbReference type="RefSeq" id="WP_345495910.1">
    <property type="nucleotide sequence ID" value="NZ_BAABJM010000002.1"/>
</dbReference>
<dbReference type="PANTHER" id="PTHR43003:SF5">
    <property type="entry name" value="DNA-3-METHYLADENINE GLYCOSYLASE"/>
    <property type="match status" value="1"/>
</dbReference>
<keyword evidence="4" id="KW-1185">Reference proteome</keyword>
<name>A0ABP9KAV0_9NOCA</name>
<sequence>MSNYETTHRVSGPWSLRTCRRFWEEFAPFTLPSTSDDGLRTTFLSEHDWTPVDAVVTQDTDRARITVTGTGDLHAATDQVTRFLSLDIDATAWPHVGDRDPVIAAAQRALPGFRPCGFHSAYEAAAWAVLSQRTRVPTAAKLRRSLITEHGSNGAFPAPRTIHKAVTTGRLTLPARKPEFLAAVAEAALDGVLDSRSLRELPEDDARNRLRAITGLGPFAADLILVRGTNATDILPRTEPRLLAEIERRYGIERSLDDLATGWRPFRSWAAIHLRALSAA</sequence>
<accession>A0ABP9KAV0</accession>
<proteinExistence type="predicted"/>
<dbReference type="Proteomes" id="UP001500603">
    <property type="component" value="Unassembled WGS sequence"/>
</dbReference>
<gene>
    <name evidence="3" type="ORF">GCM10023318_29610</name>
</gene>
<evidence type="ECO:0000313" key="4">
    <source>
        <dbReference type="Proteomes" id="UP001500603"/>
    </source>
</evidence>
<dbReference type="InterPro" id="IPR011257">
    <property type="entry name" value="DNA_glycosylase"/>
</dbReference>
<evidence type="ECO:0000256" key="2">
    <source>
        <dbReference type="ARBA" id="ARBA00023204"/>
    </source>
</evidence>